<dbReference type="AlphaFoldDB" id="A0A6J0JRY6"/>
<keyword evidence="2" id="KW-1185">Reference proteome</keyword>
<dbReference type="Pfam" id="PF09713">
    <property type="entry name" value="A_thal_3526"/>
    <property type="match status" value="1"/>
</dbReference>
<dbReference type="PANTHER" id="PTHR31871">
    <property type="entry name" value="OS02G0137100 PROTEIN"/>
    <property type="match status" value="1"/>
</dbReference>
<dbReference type="KEGG" id="rsz:108810735"/>
<accession>A0A6J0JRY6</accession>
<dbReference type="PANTHER" id="PTHR31871:SF58">
    <property type="entry name" value="ANGIOTENSIN-CONVERTING ENZYME 2"/>
    <property type="match status" value="1"/>
</dbReference>
<dbReference type="Proteomes" id="UP000504610">
    <property type="component" value="Chromosome 6"/>
</dbReference>
<evidence type="ECO:0000256" key="1">
    <source>
        <dbReference type="SAM" id="MobiDB-lite"/>
    </source>
</evidence>
<reference evidence="3" key="2">
    <citation type="submission" date="2025-08" db="UniProtKB">
        <authorList>
            <consortium name="RefSeq"/>
        </authorList>
    </citation>
    <scope>IDENTIFICATION</scope>
    <source>
        <tissue evidence="3">Leaf</tissue>
    </source>
</reference>
<gene>
    <name evidence="3" type="primary">LOC108810735</name>
</gene>
<evidence type="ECO:0000313" key="2">
    <source>
        <dbReference type="Proteomes" id="UP000504610"/>
    </source>
</evidence>
<evidence type="ECO:0000313" key="3">
    <source>
        <dbReference type="RefSeq" id="XP_018438323.1"/>
    </source>
</evidence>
<organism evidence="2 3">
    <name type="scientific">Raphanus sativus</name>
    <name type="common">Radish</name>
    <name type="synonym">Raphanus raphanistrum var. sativus</name>
    <dbReference type="NCBI Taxonomy" id="3726"/>
    <lineage>
        <taxon>Eukaryota</taxon>
        <taxon>Viridiplantae</taxon>
        <taxon>Streptophyta</taxon>
        <taxon>Embryophyta</taxon>
        <taxon>Tracheophyta</taxon>
        <taxon>Spermatophyta</taxon>
        <taxon>Magnoliopsida</taxon>
        <taxon>eudicotyledons</taxon>
        <taxon>Gunneridae</taxon>
        <taxon>Pentapetalae</taxon>
        <taxon>rosids</taxon>
        <taxon>malvids</taxon>
        <taxon>Brassicales</taxon>
        <taxon>Brassicaceae</taxon>
        <taxon>Brassiceae</taxon>
        <taxon>Raphanus</taxon>
    </lineage>
</organism>
<dbReference type="NCBIfam" id="TIGR01589">
    <property type="entry name" value="A_thal_3526"/>
    <property type="match status" value="1"/>
</dbReference>
<dbReference type="OrthoDB" id="509052at2759"/>
<name>A0A6J0JRY6_RAPSA</name>
<sequence>MGGCSPAAYIHMVQYMIEKCLIFNMSKEECMKALSEDANINPVITSTVWTELVKTNKEFFETYERKRTKNESMSEEETNKMIQKIISDSSDDD</sequence>
<dbReference type="RefSeq" id="XP_018438323.1">
    <property type="nucleotide sequence ID" value="XM_018582821.2"/>
</dbReference>
<dbReference type="InterPro" id="IPR006476">
    <property type="entry name" value="CHP01589_pln"/>
</dbReference>
<proteinExistence type="predicted"/>
<dbReference type="GeneID" id="108810735"/>
<feature type="region of interest" description="Disordered" evidence="1">
    <location>
        <begin position="66"/>
        <end position="93"/>
    </location>
</feature>
<protein>
    <submittedName>
        <fullName evidence="3">Uncharacterized protein LOC108810735</fullName>
    </submittedName>
</protein>
<reference evidence="2" key="1">
    <citation type="journal article" date="2019" name="Database">
        <title>The radish genome database (RadishGD): an integrated information resource for radish genomics.</title>
        <authorList>
            <person name="Yu H.J."/>
            <person name="Baek S."/>
            <person name="Lee Y.J."/>
            <person name="Cho A."/>
            <person name="Mun J.H."/>
        </authorList>
    </citation>
    <scope>NUCLEOTIDE SEQUENCE [LARGE SCALE GENOMIC DNA]</scope>
    <source>
        <strain evidence="2">cv. WK10039</strain>
    </source>
</reference>